<evidence type="ECO:0000313" key="3">
    <source>
        <dbReference type="Proteomes" id="UP000298030"/>
    </source>
</evidence>
<dbReference type="AlphaFoldDB" id="A0A4Y7SJ36"/>
<gene>
    <name evidence="2" type="ORF">FA13DRAFT_1799665</name>
</gene>
<comment type="caution">
    <text evidence="2">The sequence shown here is derived from an EMBL/GenBank/DDBJ whole genome shotgun (WGS) entry which is preliminary data.</text>
</comment>
<feature type="region of interest" description="Disordered" evidence="1">
    <location>
        <begin position="37"/>
        <end position="58"/>
    </location>
</feature>
<accession>A0A4Y7SJ36</accession>
<sequence>MLKAPGILACWSVPKWIDENITSRLLKKEAQCEWEKRQREEQDEWKAEKRKAEEEKTESKATKLRKLRIFTNHLKTINESIGVIPQTKLGDESMSILNFNNPSKLILCGLNIVIDVD</sequence>
<dbReference type="OrthoDB" id="3018573at2759"/>
<evidence type="ECO:0000256" key="1">
    <source>
        <dbReference type="SAM" id="MobiDB-lite"/>
    </source>
</evidence>
<evidence type="ECO:0000313" key="2">
    <source>
        <dbReference type="EMBL" id="TEB21604.1"/>
    </source>
</evidence>
<organism evidence="2 3">
    <name type="scientific">Coprinellus micaceus</name>
    <name type="common">Glistening ink-cap mushroom</name>
    <name type="synonym">Coprinus micaceus</name>
    <dbReference type="NCBI Taxonomy" id="71717"/>
    <lineage>
        <taxon>Eukaryota</taxon>
        <taxon>Fungi</taxon>
        <taxon>Dikarya</taxon>
        <taxon>Basidiomycota</taxon>
        <taxon>Agaricomycotina</taxon>
        <taxon>Agaricomycetes</taxon>
        <taxon>Agaricomycetidae</taxon>
        <taxon>Agaricales</taxon>
        <taxon>Agaricineae</taxon>
        <taxon>Psathyrellaceae</taxon>
        <taxon>Coprinellus</taxon>
    </lineage>
</organism>
<dbReference type="Proteomes" id="UP000298030">
    <property type="component" value="Unassembled WGS sequence"/>
</dbReference>
<keyword evidence="3" id="KW-1185">Reference proteome</keyword>
<reference evidence="2 3" key="1">
    <citation type="journal article" date="2019" name="Nat. Ecol. Evol.">
        <title>Megaphylogeny resolves global patterns of mushroom evolution.</title>
        <authorList>
            <person name="Varga T."/>
            <person name="Krizsan K."/>
            <person name="Foldi C."/>
            <person name="Dima B."/>
            <person name="Sanchez-Garcia M."/>
            <person name="Sanchez-Ramirez S."/>
            <person name="Szollosi G.J."/>
            <person name="Szarkandi J.G."/>
            <person name="Papp V."/>
            <person name="Albert L."/>
            <person name="Andreopoulos W."/>
            <person name="Angelini C."/>
            <person name="Antonin V."/>
            <person name="Barry K.W."/>
            <person name="Bougher N.L."/>
            <person name="Buchanan P."/>
            <person name="Buyck B."/>
            <person name="Bense V."/>
            <person name="Catcheside P."/>
            <person name="Chovatia M."/>
            <person name="Cooper J."/>
            <person name="Damon W."/>
            <person name="Desjardin D."/>
            <person name="Finy P."/>
            <person name="Geml J."/>
            <person name="Haridas S."/>
            <person name="Hughes K."/>
            <person name="Justo A."/>
            <person name="Karasinski D."/>
            <person name="Kautmanova I."/>
            <person name="Kiss B."/>
            <person name="Kocsube S."/>
            <person name="Kotiranta H."/>
            <person name="LaButti K.M."/>
            <person name="Lechner B.E."/>
            <person name="Liimatainen K."/>
            <person name="Lipzen A."/>
            <person name="Lukacs Z."/>
            <person name="Mihaltcheva S."/>
            <person name="Morgado L.N."/>
            <person name="Niskanen T."/>
            <person name="Noordeloos M.E."/>
            <person name="Ohm R.A."/>
            <person name="Ortiz-Santana B."/>
            <person name="Ovrebo C."/>
            <person name="Racz N."/>
            <person name="Riley R."/>
            <person name="Savchenko A."/>
            <person name="Shiryaev A."/>
            <person name="Soop K."/>
            <person name="Spirin V."/>
            <person name="Szebenyi C."/>
            <person name="Tomsovsky M."/>
            <person name="Tulloss R.E."/>
            <person name="Uehling J."/>
            <person name="Grigoriev I.V."/>
            <person name="Vagvolgyi C."/>
            <person name="Papp T."/>
            <person name="Martin F.M."/>
            <person name="Miettinen O."/>
            <person name="Hibbett D.S."/>
            <person name="Nagy L.G."/>
        </authorList>
    </citation>
    <scope>NUCLEOTIDE SEQUENCE [LARGE SCALE GENOMIC DNA]</scope>
    <source>
        <strain evidence="2 3">FP101781</strain>
    </source>
</reference>
<proteinExistence type="predicted"/>
<dbReference type="EMBL" id="QPFP01000106">
    <property type="protein sequence ID" value="TEB21604.1"/>
    <property type="molecule type" value="Genomic_DNA"/>
</dbReference>
<protein>
    <submittedName>
        <fullName evidence="2">Uncharacterized protein</fullName>
    </submittedName>
</protein>
<name>A0A4Y7SJ36_COPMI</name>